<evidence type="ECO:0000256" key="4">
    <source>
        <dbReference type="SAM" id="MobiDB-lite"/>
    </source>
</evidence>
<gene>
    <name evidence="5" type="ORF">LITE_LOCUS45598</name>
</gene>
<dbReference type="AlphaFoldDB" id="A0AAV0R288"/>
<comment type="similarity">
    <text evidence="1">Belongs to the plant acyltransferase family.</text>
</comment>
<dbReference type="InterPro" id="IPR023213">
    <property type="entry name" value="CAT-like_dom_sf"/>
</dbReference>
<evidence type="ECO:0000313" key="6">
    <source>
        <dbReference type="Proteomes" id="UP001154282"/>
    </source>
</evidence>
<evidence type="ECO:0000256" key="2">
    <source>
        <dbReference type="ARBA" id="ARBA00022679"/>
    </source>
</evidence>
<dbReference type="Proteomes" id="UP001154282">
    <property type="component" value="Unassembled WGS sequence"/>
</dbReference>
<name>A0AAV0R288_9ROSI</name>
<dbReference type="GO" id="GO:0016746">
    <property type="term" value="F:acyltransferase activity"/>
    <property type="evidence" value="ECO:0007669"/>
    <property type="project" value="UniProtKB-KW"/>
</dbReference>
<evidence type="ECO:0000256" key="3">
    <source>
        <dbReference type="ARBA" id="ARBA00023315"/>
    </source>
</evidence>
<dbReference type="PANTHER" id="PTHR31623:SF20">
    <property type="entry name" value="VINORINE SYNTHASE-LIKE"/>
    <property type="match status" value="1"/>
</dbReference>
<keyword evidence="6" id="KW-1185">Reference proteome</keyword>
<comment type="caution">
    <text evidence="5">The sequence shown here is derived from an EMBL/GenBank/DDBJ whole genome shotgun (WGS) entry which is preliminary data.</text>
</comment>
<dbReference type="EMBL" id="CAMGYJ010000010">
    <property type="protein sequence ID" value="CAI0550572.1"/>
    <property type="molecule type" value="Genomic_DNA"/>
</dbReference>
<feature type="non-terminal residue" evidence="5">
    <location>
        <position position="1"/>
    </location>
</feature>
<sequence length="234" mass="26409">SPASPETVKTNPPHNLCLFDQLFPLTYTPFILFYANPKTPNLQSIDRFIAHTLTFYYPFSGRTNSGNLLIDRFGESILFIHVKVESCRLSDFLKRHEPKNLNCLLPRAPFRRESFEFDSPVLEMQVSVFACGGITLGWAASHKLIDGFTMISFLKAFSVVSRGGQERAEILSAAPALFRPQSDGNPLVYKRKLCDPAIRFRFRVDFEAESRSIGGGRKNRARTGEGKNQALRCI</sequence>
<dbReference type="Pfam" id="PF02458">
    <property type="entry name" value="Transferase"/>
    <property type="match status" value="1"/>
</dbReference>
<keyword evidence="3" id="KW-0012">Acyltransferase</keyword>
<reference evidence="5" key="1">
    <citation type="submission" date="2022-08" db="EMBL/GenBank/DDBJ databases">
        <authorList>
            <person name="Gutierrez-Valencia J."/>
        </authorList>
    </citation>
    <scope>NUCLEOTIDE SEQUENCE</scope>
</reference>
<dbReference type="Gene3D" id="3.30.559.10">
    <property type="entry name" value="Chloramphenicol acetyltransferase-like domain"/>
    <property type="match status" value="1"/>
</dbReference>
<feature type="region of interest" description="Disordered" evidence="4">
    <location>
        <begin position="214"/>
        <end position="234"/>
    </location>
</feature>
<keyword evidence="2" id="KW-0808">Transferase</keyword>
<proteinExistence type="inferred from homology"/>
<evidence type="ECO:0000313" key="5">
    <source>
        <dbReference type="EMBL" id="CAI0550572.1"/>
    </source>
</evidence>
<organism evidence="5 6">
    <name type="scientific">Linum tenue</name>
    <dbReference type="NCBI Taxonomy" id="586396"/>
    <lineage>
        <taxon>Eukaryota</taxon>
        <taxon>Viridiplantae</taxon>
        <taxon>Streptophyta</taxon>
        <taxon>Embryophyta</taxon>
        <taxon>Tracheophyta</taxon>
        <taxon>Spermatophyta</taxon>
        <taxon>Magnoliopsida</taxon>
        <taxon>eudicotyledons</taxon>
        <taxon>Gunneridae</taxon>
        <taxon>Pentapetalae</taxon>
        <taxon>rosids</taxon>
        <taxon>fabids</taxon>
        <taxon>Malpighiales</taxon>
        <taxon>Linaceae</taxon>
        <taxon>Linum</taxon>
    </lineage>
</organism>
<dbReference type="PANTHER" id="PTHR31623">
    <property type="entry name" value="F21J9.9"/>
    <property type="match status" value="1"/>
</dbReference>
<evidence type="ECO:0000256" key="1">
    <source>
        <dbReference type="ARBA" id="ARBA00009861"/>
    </source>
</evidence>
<accession>A0AAV0R288</accession>
<protein>
    <submittedName>
        <fullName evidence="5">Uncharacterized protein</fullName>
    </submittedName>
</protein>